<dbReference type="EMBL" id="MNAD01000802">
    <property type="protein sequence ID" value="OJT10232.1"/>
    <property type="molecule type" value="Genomic_DNA"/>
</dbReference>
<feature type="site" description="Important for catalytic activity, responsible for pKa modulation of the active site Glu and correct orientation of both the proton donor and substrate" evidence="9">
    <location>
        <position position="152"/>
    </location>
</feature>
<feature type="active site" description="Proton donor" evidence="8">
    <location>
        <position position="204"/>
    </location>
</feature>
<keyword evidence="12" id="KW-1185">Reference proteome</keyword>
<dbReference type="Proteomes" id="UP000184267">
    <property type="component" value="Unassembled WGS sequence"/>
</dbReference>
<evidence type="ECO:0000256" key="4">
    <source>
        <dbReference type="ARBA" id="ARBA00012586"/>
    </source>
</evidence>
<dbReference type="Pfam" id="PF04616">
    <property type="entry name" value="Glyco_hydro_43"/>
    <property type="match status" value="1"/>
</dbReference>
<reference evidence="11 12" key="1">
    <citation type="submission" date="2016-10" db="EMBL/GenBank/DDBJ databases">
        <title>Genome sequence of the basidiomycete white-rot fungus Trametes pubescens.</title>
        <authorList>
            <person name="Makela M.R."/>
            <person name="Granchi Z."/>
            <person name="Peng M."/>
            <person name="De Vries R.P."/>
            <person name="Grigoriev I."/>
            <person name="Riley R."/>
            <person name="Hilden K."/>
        </authorList>
    </citation>
    <scope>NUCLEOTIDE SEQUENCE [LARGE SCALE GENOMIC DNA]</scope>
    <source>
        <strain evidence="11 12">FBCC735</strain>
    </source>
</reference>
<dbReference type="STRING" id="154538.A0A1M2VRW2"/>
<evidence type="ECO:0000256" key="2">
    <source>
        <dbReference type="ARBA" id="ARBA00004834"/>
    </source>
</evidence>
<dbReference type="GO" id="GO:0046558">
    <property type="term" value="F:arabinan endo-1,5-alpha-L-arabinosidase activity"/>
    <property type="evidence" value="ECO:0007669"/>
    <property type="project" value="UniProtKB-EC"/>
</dbReference>
<evidence type="ECO:0000256" key="6">
    <source>
        <dbReference type="ARBA" id="ARBA00023295"/>
    </source>
</evidence>
<feature type="active site" description="Proton acceptor" evidence="8">
    <location>
        <position position="38"/>
    </location>
</feature>
<accession>A0A1M2VRW2</accession>
<evidence type="ECO:0000256" key="1">
    <source>
        <dbReference type="ARBA" id="ARBA00000375"/>
    </source>
</evidence>
<dbReference type="Gene3D" id="2.115.10.20">
    <property type="entry name" value="Glycosyl hydrolase domain, family 43"/>
    <property type="match status" value="1"/>
</dbReference>
<protein>
    <recommendedName>
        <fullName evidence="4 7">Arabinan endo-1,5-alpha-L-arabinosidase</fullName>
        <ecNumber evidence="4 7">3.2.1.99</ecNumber>
    </recommendedName>
</protein>
<dbReference type="AlphaFoldDB" id="A0A1M2VRW2"/>
<gene>
    <name evidence="11" type="ORF">TRAPUB_13252</name>
</gene>
<comment type="caution">
    <text evidence="11">The sequence shown here is derived from an EMBL/GenBank/DDBJ whole genome shotgun (WGS) entry which is preliminary data.</text>
</comment>
<proteinExistence type="inferred from homology"/>
<sequence length="342" mass="36050">MIRVAGIPLLLSLLTLALGVLAAFPDPLKLSGSVLIHDPSLVQRASDGKYFLFTTHNKGGILTATNLAGPWTSVGSILPSDSSINLPGRDDIWAPDVSLHGSTYYAYYAVSTFGSQNSAIGLATSSSMDPGTWTDQGQVFASTTGAQFNAIDPNVVIDEKGVPVLSFGSFWSDIFQINLASNFKTVSGSATQVSFNATNPQPEEGAFVWKHGSFYYLFFSSGLCCGFDANALPPAGNEYKVFVGRSTSAHGPFLDKAGKDLRQTGGTLVLASHGNVYAPGGQSIFTDSKSGKDVFVYHYVPVNSAQPYSDAFATLGLNAIDWSSVSGFGPVGVGYGNSCVFR</sequence>
<dbReference type="OrthoDB" id="195678at2759"/>
<dbReference type="PANTHER" id="PTHR43301">
    <property type="entry name" value="ARABINAN ENDO-1,5-ALPHA-L-ARABINOSIDASE"/>
    <property type="match status" value="1"/>
</dbReference>
<dbReference type="SUPFAM" id="SSF75005">
    <property type="entry name" value="Arabinanase/levansucrase/invertase"/>
    <property type="match status" value="1"/>
</dbReference>
<evidence type="ECO:0000256" key="9">
    <source>
        <dbReference type="PIRSR" id="PIRSR606710-2"/>
    </source>
</evidence>
<dbReference type="PIRSF" id="PIRSF026534">
    <property type="entry name" value="Endo_alpha-L-arabinosidase"/>
    <property type="match status" value="1"/>
</dbReference>
<evidence type="ECO:0000313" key="11">
    <source>
        <dbReference type="EMBL" id="OJT10232.1"/>
    </source>
</evidence>
<feature type="chain" id="PRO_5012950968" description="Arabinan endo-1,5-alpha-L-arabinosidase" evidence="10">
    <location>
        <begin position="23"/>
        <end position="342"/>
    </location>
</feature>
<dbReference type="PANTHER" id="PTHR43301:SF3">
    <property type="entry name" value="ARABINAN ENDO-1,5-ALPHA-L-ARABINOSIDASE A-RELATED"/>
    <property type="match status" value="1"/>
</dbReference>
<feature type="signal peptide" evidence="10">
    <location>
        <begin position="1"/>
        <end position="22"/>
    </location>
</feature>
<keyword evidence="10" id="KW-0732">Signal</keyword>
<keyword evidence="6 7" id="KW-0326">Glycosidase</keyword>
<dbReference type="UniPathway" id="UPA00667"/>
<dbReference type="EC" id="3.2.1.99" evidence="4 7"/>
<evidence type="ECO:0000256" key="10">
    <source>
        <dbReference type="SAM" id="SignalP"/>
    </source>
</evidence>
<comment type="pathway">
    <text evidence="2 7">Glycan metabolism; L-arabinan degradation.</text>
</comment>
<name>A0A1M2VRW2_TRAPU</name>
<keyword evidence="5 7" id="KW-0378">Hydrolase</keyword>
<dbReference type="OMA" id="VYGSNHG"/>
<dbReference type="InterPro" id="IPR016840">
    <property type="entry name" value="Glyco_hydro_43_endo_a_Ara-ase"/>
</dbReference>
<dbReference type="GO" id="GO:0031222">
    <property type="term" value="P:arabinan catabolic process"/>
    <property type="evidence" value="ECO:0007669"/>
    <property type="project" value="UniProtKB-UniPathway"/>
</dbReference>
<comment type="similarity">
    <text evidence="3 7">Belongs to the glycosyl hydrolase 43 family.</text>
</comment>
<dbReference type="InterPro" id="IPR050727">
    <property type="entry name" value="GH43_arabinanases"/>
</dbReference>
<evidence type="ECO:0000256" key="5">
    <source>
        <dbReference type="ARBA" id="ARBA00022801"/>
    </source>
</evidence>
<dbReference type="CDD" id="cd18831">
    <property type="entry name" value="GH43_AnAbnA-like"/>
    <property type="match status" value="1"/>
</dbReference>
<comment type="catalytic activity">
    <reaction evidence="1 7">
        <text>Endohydrolysis of (1-&gt;5)-alpha-arabinofuranosidic linkages in (1-&gt;5)-arabinans.</text>
        <dbReference type="EC" id="3.2.1.99"/>
    </reaction>
</comment>
<evidence type="ECO:0000256" key="3">
    <source>
        <dbReference type="ARBA" id="ARBA00009865"/>
    </source>
</evidence>
<dbReference type="InterPro" id="IPR023296">
    <property type="entry name" value="Glyco_hydro_beta-prop_sf"/>
</dbReference>
<evidence type="ECO:0000313" key="12">
    <source>
        <dbReference type="Proteomes" id="UP000184267"/>
    </source>
</evidence>
<organism evidence="11 12">
    <name type="scientific">Trametes pubescens</name>
    <name type="common">White-rot fungus</name>
    <dbReference type="NCBI Taxonomy" id="154538"/>
    <lineage>
        <taxon>Eukaryota</taxon>
        <taxon>Fungi</taxon>
        <taxon>Dikarya</taxon>
        <taxon>Basidiomycota</taxon>
        <taxon>Agaricomycotina</taxon>
        <taxon>Agaricomycetes</taxon>
        <taxon>Polyporales</taxon>
        <taxon>Polyporaceae</taxon>
        <taxon>Trametes</taxon>
    </lineage>
</organism>
<evidence type="ECO:0000256" key="8">
    <source>
        <dbReference type="PIRSR" id="PIRSR606710-1"/>
    </source>
</evidence>
<evidence type="ECO:0000256" key="7">
    <source>
        <dbReference type="PIRNR" id="PIRNR026534"/>
    </source>
</evidence>
<dbReference type="InterPro" id="IPR006710">
    <property type="entry name" value="Glyco_hydro_43"/>
</dbReference>